<name>A0AAV8RGZ8_ENSVE</name>
<dbReference type="Proteomes" id="UP001222027">
    <property type="component" value="Unassembled WGS sequence"/>
</dbReference>
<organism evidence="2 3">
    <name type="scientific">Ensete ventricosum</name>
    <name type="common">Abyssinian banana</name>
    <name type="synonym">Musa ensete</name>
    <dbReference type="NCBI Taxonomy" id="4639"/>
    <lineage>
        <taxon>Eukaryota</taxon>
        <taxon>Viridiplantae</taxon>
        <taxon>Streptophyta</taxon>
        <taxon>Embryophyta</taxon>
        <taxon>Tracheophyta</taxon>
        <taxon>Spermatophyta</taxon>
        <taxon>Magnoliopsida</taxon>
        <taxon>Liliopsida</taxon>
        <taxon>Zingiberales</taxon>
        <taxon>Musaceae</taxon>
        <taxon>Ensete</taxon>
    </lineage>
</organism>
<feature type="compositionally biased region" description="Acidic residues" evidence="1">
    <location>
        <begin position="210"/>
        <end position="227"/>
    </location>
</feature>
<accession>A0AAV8RGZ8</accession>
<proteinExistence type="predicted"/>
<keyword evidence="3" id="KW-1185">Reference proteome</keyword>
<gene>
    <name evidence="2" type="ORF">OPV22_010238</name>
</gene>
<evidence type="ECO:0000256" key="1">
    <source>
        <dbReference type="SAM" id="MobiDB-lite"/>
    </source>
</evidence>
<reference evidence="2 3" key="1">
    <citation type="submission" date="2022-12" db="EMBL/GenBank/DDBJ databases">
        <title>Chromosome-scale assembly of the Ensete ventricosum genome.</title>
        <authorList>
            <person name="Dussert Y."/>
            <person name="Stocks J."/>
            <person name="Wendawek A."/>
            <person name="Woldeyes F."/>
            <person name="Nichols R.A."/>
            <person name="Borrell J.S."/>
        </authorList>
    </citation>
    <scope>NUCLEOTIDE SEQUENCE [LARGE SCALE GENOMIC DNA]</scope>
    <source>
        <strain evidence="3">cv. Maze</strain>
        <tissue evidence="2">Seeds</tissue>
    </source>
</reference>
<feature type="region of interest" description="Disordered" evidence="1">
    <location>
        <begin position="386"/>
        <end position="409"/>
    </location>
</feature>
<sequence length="587" mass="66929">MSPPPRGVGSPLVVTCSRKRRLRPEGMLSSSDPRPLQVFAPGAEENRPIVDHGRNPLSRESDGFDIRQDEADAQYKLLLEHLNVDDKSYVFEVIIEGSRWRIKYEQDEDSCVTAVRSQPQKHRLSGSSGACNAKKRRKNNGLGQEPCEASGPRSPLSQSGWDVGCSLIDEDYQVFLNHVKACGRSMILEYENNLSIVYEKERNGGKEVQEQEEEEEQQKENENEALGEETDVYPMKMEMNLYEDPLQTSSSTASYFDELLQHKSSSFRDRLMDILRRPFDQKEYENMMSLINRRNPIVKYKELRNGSKPYVTNQLGSSYLDSHPDLAIRISSAFDDHHKSLFLHGFFFWLKNVGYEGAFKPWVPAAPDHIDIECDDTTMLSVQNDMSEGEEKKGSEGKEVQEEKEGENNMNILHEGEEKEWEEVKVVKVADIKLCGKESDVCPGEMEIKSDYGSLQSCTSLGLQASEGVGYSVETLQHTLTSSFQSRLMSVLEMPFDQVEYERLMSLISLYMPEMKDLGDESRPYTTNQLGYSSLDHYPDLVSQIKSADPNRGLLLLRGFFFWLQNRGDEGAYKPWAKRDSNKTLTD</sequence>
<evidence type="ECO:0000313" key="3">
    <source>
        <dbReference type="Proteomes" id="UP001222027"/>
    </source>
</evidence>
<feature type="region of interest" description="Disordered" evidence="1">
    <location>
        <begin position="23"/>
        <end position="62"/>
    </location>
</feature>
<feature type="compositionally biased region" description="Basic and acidic residues" evidence="1">
    <location>
        <begin position="389"/>
        <end position="407"/>
    </location>
</feature>
<comment type="caution">
    <text evidence="2">The sequence shown here is derived from an EMBL/GenBank/DDBJ whole genome shotgun (WGS) entry which is preliminary data.</text>
</comment>
<dbReference type="AlphaFoldDB" id="A0AAV8RGZ8"/>
<protein>
    <submittedName>
        <fullName evidence="2">Uncharacterized protein</fullName>
    </submittedName>
</protein>
<feature type="compositionally biased region" description="Basic and acidic residues" evidence="1">
    <location>
        <begin position="44"/>
        <end position="62"/>
    </location>
</feature>
<dbReference type="PANTHER" id="PTHR34194">
    <property type="entry name" value="F14J8.16 PROTEIN"/>
    <property type="match status" value="1"/>
</dbReference>
<feature type="region of interest" description="Disordered" evidence="1">
    <location>
        <begin position="205"/>
        <end position="227"/>
    </location>
</feature>
<evidence type="ECO:0000313" key="2">
    <source>
        <dbReference type="EMBL" id="KAJ8499686.1"/>
    </source>
</evidence>
<dbReference type="EMBL" id="JAQQAF010000003">
    <property type="protein sequence ID" value="KAJ8499686.1"/>
    <property type="molecule type" value="Genomic_DNA"/>
</dbReference>
<dbReference type="PANTHER" id="PTHR34194:SF25">
    <property type="entry name" value="OS05G0423200 PROTEIN"/>
    <property type="match status" value="1"/>
</dbReference>
<feature type="region of interest" description="Disordered" evidence="1">
    <location>
        <begin position="117"/>
        <end position="158"/>
    </location>
</feature>